<evidence type="ECO:0000259" key="1">
    <source>
        <dbReference type="Pfam" id="PF01048"/>
    </source>
</evidence>
<dbReference type="Pfam" id="PF01048">
    <property type="entry name" value="PNP_UDP_1"/>
    <property type="match status" value="1"/>
</dbReference>
<dbReference type="Gene3D" id="3.40.50.1580">
    <property type="entry name" value="Nucleoside phosphorylase domain"/>
    <property type="match status" value="1"/>
</dbReference>
<dbReference type="InterPro" id="IPR035994">
    <property type="entry name" value="Nucleoside_phosphorylase_sf"/>
</dbReference>
<dbReference type="SUPFAM" id="SSF53167">
    <property type="entry name" value="Purine and uridine phosphorylases"/>
    <property type="match status" value="1"/>
</dbReference>
<dbReference type="EMBL" id="SPNW01000009">
    <property type="protein sequence ID" value="TIA91941.1"/>
    <property type="molecule type" value="Genomic_DNA"/>
</dbReference>
<proteinExistence type="predicted"/>
<protein>
    <recommendedName>
        <fullName evidence="1">Nucleoside phosphorylase domain-containing protein</fullName>
    </recommendedName>
</protein>
<name>A0A4T0FTR4_9BASI</name>
<dbReference type="GO" id="GO:0005829">
    <property type="term" value="C:cytosol"/>
    <property type="evidence" value="ECO:0007669"/>
    <property type="project" value="TreeGrafter"/>
</dbReference>
<dbReference type="GO" id="GO:0006218">
    <property type="term" value="P:uridine catabolic process"/>
    <property type="evidence" value="ECO:0007669"/>
    <property type="project" value="TreeGrafter"/>
</dbReference>
<feature type="domain" description="Nucleoside phosphorylase" evidence="1">
    <location>
        <begin position="32"/>
        <end position="244"/>
    </location>
</feature>
<reference evidence="2 3" key="1">
    <citation type="submission" date="2019-03" db="EMBL/GenBank/DDBJ databases">
        <title>Sequencing 23 genomes of Wallemia ichthyophaga.</title>
        <authorList>
            <person name="Gostincar C."/>
        </authorList>
    </citation>
    <scope>NUCLEOTIDE SEQUENCE [LARGE SCALE GENOMIC DNA]</scope>
    <source>
        <strain evidence="2 3">EXF-5753</strain>
    </source>
</reference>
<accession>A0A4T0FTR4</accession>
<gene>
    <name evidence="2" type="ORF">E3P99_00823</name>
</gene>
<dbReference type="Proteomes" id="UP000310189">
    <property type="component" value="Unassembled WGS sequence"/>
</dbReference>
<dbReference type="CDD" id="cd17769">
    <property type="entry name" value="NP_TgUP-like"/>
    <property type="match status" value="1"/>
</dbReference>
<dbReference type="PANTHER" id="PTHR43691:SF14">
    <property type="entry name" value="URIDINE PHOSPHORYLASE"/>
    <property type="match status" value="1"/>
</dbReference>
<organism evidence="2 3">
    <name type="scientific">Wallemia hederae</name>
    <dbReference type="NCBI Taxonomy" id="1540922"/>
    <lineage>
        <taxon>Eukaryota</taxon>
        <taxon>Fungi</taxon>
        <taxon>Dikarya</taxon>
        <taxon>Basidiomycota</taxon>
        <taxon>Wallemiomycotina</taxon>
        <taxon>Wallemiomycetes</taxon>
        <taxon>Wallemiales</taxon>
        <taxon>Wallemiaceae</taxon>
        <taxon>Wallemia</taxon>
    </lineage>
</organism>
<dbReference type="OrthoDB" id="416752at2759"/>
<evidence type="ECO:0000313" key="3">
    <source>
        <dbReference type="Proteomes" id="UP000310189"/>
    </source>
</evidence>
<sequence>MKDELKDANFPTTADKRVYHLGLKKGEVANRMLVVGDSGRARMLAENFDSQPFHLRSDRGFECYTGTYNKTPISVLAIGMGFSAMDFLVREARACVDGDMVVIRMGSCGSLNPDVGVGSTVTPVAACAVTSDYDYFTQEDYAGEPYRISKPVAADPDLHQALFSTVKEAHEFNNADAGTDAPSPCLGDIVNASADSFYSSQGRIDPSFADTNTTLLQNIIDRVPNVTTLEMETHQLFFLAHLANKRQEGTGTDQPTMQNAPKPPTHGKIRAAAVQMVFAARASRAFISPAQVKQLQTWVGRACLDTLAAFHIPVEATQTDGIWN</sequence>
<evidence type="ECO:0000313" key="2">
    <source>
        <dbReference type="EMBL" id="TIA91941.1"/>
    </source>
</evidence>
<keyword evidence="3" id="KW-1185">Reference proteome</keyword>
<dbReference type="GO" id="GO:0004850">
    <property type="term" value="F:uridine phosphorylase activity"/>
    <property type="evidence" value="ECO:0007669"/>
    <property type="project" value="TreeGrafter"/>
</dbReference>
<dbReference type="InterPro" id="IPR000845">
    <property type="entry name" value="Nucleoside_phosphorylase_d"/>
</dbReference>
<dbReference type="AlphaFoldDB" id="A0A4T0FTR4"/>
<comment type="caution">
    <text evidence="2">The sequence shown here is derived from an EMBL/GenBank/DDBJ whole genome shotgun (WGS) entry which is preliminary data.</text>
</comment>
<dbReference type="PANTHER" id="PTHR43691">
    <property type="entry name" value="URIDINE PHOSPHORYLASE"/>
    <property type="match status" value="1"/>
</dbReference>